<evidence type="ECO:0000256" key="13">
    <source>
        <dbReference type="ARBA" id="ARBA00023075"/>
    </source>
</evidence>
<dbReference type="InterPro" id="IPR003917">
    <property type="entry name" value="NADH_UbQ_OxRdtase_chain2"/>
</dbReference>
<evidence type="ECO:0000256" key="1">
    <source>
        <dbReference type="ARBA" id="ARBA00004448"/>
    </source>
</evidence>
<reference evidence="19" key="1">
    <citation type="journal article" date="2020" name="Mitochondrial DNA Part B Resour">
        <title>Characterization and phylogenetic analysis of the complete mitochondrial genome of the marine ribbon worm Cephalothrix species (nemertea: Palaeonemertea).</title>
        <authorList>
            <person name="Nam S.-E."/>
            <person name="Rhee J.-S."/>
        </authorList>
    </citation>
    <scope>NUCLEOTIDE SEQUENCE</scope>
</reference>
<comment type="catalytic activity">
    <reaction evidence="16 17">
        <text>a ubiquinone + NADH + 5 H(+)(in) = a ubiquinol + NAD(+) + 4 H(+)(out)</text>
        <dbReference type="Rhea" id="RHEA:29091"/>
        <dbReference type="Rhea" id="RHEA-COMP:9565"/>
        <dbReference type="Rhea" id="RHEA-COMP:9566"/>
        <dbReference type="ChEBI" id="CHEBI:15378"/>
        <dbReference type="ChEBI" id="CHEBI:16389"/>
        <dbReference type="ChEBI" id="CHEBI:17976"/>
        <dbReference type="ChEBI" id="CHEBI:57540"/>
        <dbReference type="ChEBI" id="CHEBI:57945"/>
        <dbReference type="EC" id="7.1.1.2"/>
    </reaction>
</comment>
<keyword evidence="8 17" id="KW-0999">Mitochondrion inner membrane</keyword>
<geneLocation type="mitochondrion" evidence="19"/>
<evidence type="ECO:0000256" key="11">
    <source>
        <dbReference type="ARBA" id="ARBA00022989"/>
    </source>
</evidence>
<evidence type="ECO:0000256" key="15">
    <source>
        <dbReference type="ARBA" id="ARBA00023136"/>
    </source>
</evidence>
<dbReference type="EC" id="7.1.1.2" evidence="3 17"/>
<evidence type="ECO:0000256" key="16">
    <source>
        <dbReference type="ARBA" id="ARBA00049551"/>
    </source>
</evidence>
<evidence type="ECO:0000256" key="7">
    <source>
        <dbReference type="ARBA" id="ARBA00022692"/>
    </source>
</evidence>
<reference evidence="19" key="2">
    <citation type="submission" date="2020-04" db="EMBL/GenBank/DDBJ databases">
        <authorList>
            <person name="Kim B.-M."/>
            <person name="Rhee J.-S."/>
        </authorList>
    </citation>
    <scope>NUCLEOTIDE SEQUENCE</scope>
</reference>
<accession>A0A6M8U1K9</accession>
<feature type="transmembrane region" description="Helical" evidence="17">
    <location>
        <begin position="93"/>
        <end position="116"/>
    </location>
</feature>
<evidence type="ECO:0000256" key="3">
    <source>
        <dbReference type="ARBA" id="ARBA00012944"/>
    </source>
</evidence>
<feature type="transmembrane region" description="Helical" evidence="17">
    <location>
        <begin position="178"/>
        <end position="200"/>
    </location>
</feature>
<organism evidence="19">
    <name type="scientific">Cephalothrix sp. BMK-2020</name>
    <dbReference type="NCBI Taxonomy" id="2741703"/>
    <lineage>
        <taxon>Eukaryota</taxon>
        <taxon>Metazoa</taxon>
        <taxon>Spiralia</taxon>
        <taxon>Lophotrochozoa</taxon>
        <taxon>Nemertea</taxon>
        <taxon>Palaeonemertea</taxon>
        <taxon>Archinemertea</taxon>
        <taxon>Cephalotrichidae</taxon>
        <taxon>Cephalothrix</taxon>
    </lineage>
</organism>
<feature type="transmembrane region" description="Helical" evidence="17">
    <location>
        <begin position="151"/>
        <end position="171"/>
    </location>
</feature>
<keyword evidence="6 17" id="KW-0679">Respiratory chain</keyword>
<dbReference type="PRINTS" id="PR01436">
    <property type="entry name" value="NADHDHGNASE2"/>
</dbReference>
<gene>
    <name evidence="19" type="primary">ND2</name>
</gene>
<evidence type="ECO:0000256" key="9">
    <source>
        <dbReference type="ARBA" id="ARBA00022967"/>
    </source>
</evidence>
<feature type="domain" description="NADH:quinone oxidoreductase/Mrp antiporter transmembrane" evidence="18">
    <location>
        <begin position="25"/>
        <end position="289"/>
    </location>
</feature>
<dbReference type="PANTHER" id="PTHR46552">
    <property type="entry name" value="NADH-UBIQUINONE OXIDOREDUCTASE CHAIN 2"/>
    <property type="match status" value="1"/>
</dbReference>
<feature type="transmembrane region" description="Helical" evidence="17">
    <location>
        <begin position="123"/>
        <end position="145"/>
    </location>
</feature>
<keyword evidence="5" id="KW-0813">Transport</keyword>
<dbReference type="Pfam" id="PF00361">
    <property type="entry name" value="Proton_antipo_M"/>
    <property type="match status" value="1"/>
</dbReference>
<dbReference type="GO" id="GO:0005743">
    <property type="term" value="C:mitochondrial inner membrane"/>
    <property type="evidence" value="ECO:0007669"/>
    <property type="project" value="UniProtKB-SubCell"/>
</dbReference>
<feature type="transmembrane region" description="Helical" evidence="17">
    <location>
        <begin position="7"/>
        <end position="23"/>
    </location>
</feature>
<keyword evidence="10 17" id="KW-0249">Electron transport</keyword>
<keyword evidence="7 17" id="KW-0812">Transmembrane</keyword>
<comment type="subcellular location">
    <subcellularLocation>
        <location evidence="1 17">Mitochondrion inner membrane</location>
        <topology evidence="1 17">Multi-pass membrane protein</topology>
    </subcellularLocation>
</comment>
<evidence type="ECO:0000256" key="17">
    <source>
        <dbReference type="RuleBase" id="RU003403"/>
    </source>
</evidence>
<sequence>MLLGFPFKLVFIFVLFFGSFLSLSSSHWMGMWMGFELNLMSFIPLLMSISSVSEVESGVKYFLIQSLGSCMFLLGGFWLYSLGYNFMDLYINWFFSMVFLSGLLLKMGCFPFHLWIPSVMSSLSWFGCMLLATWQKLAPLFIFFWFFLDSWLYFIFFFAIMSSLVGGFGGISQVQIRILMAYSSINHLGWMIAISIYSFFGLFSYYVVYFIISLYIFFLFFIIDYSRLSQSLFLMKNKFFSYFILFSLLSLAGLPPFTGFLTKWIVFQELMMNGSFFFLSFLLLGSFFSLYFYLNLFFILYLSTSVFSFFSFEKIMYKYFVIFGFMFVIMGFGIFEIFFMLFM</sequence>
<feature type="transmembrane region" description="Helical" evidence="17">
    <location>
        <begin position="61"/>
        <end position="81"/>
    </location>
</feature>
<evidence type="ECO:0000256" key="2">
    <source>
        <dbReference type="ARBA" id="ARBA00007012"/>
    </source>
</evidence>
<dbReference type="InterPro" id="IPR050175">
    <property type="entry name" value="Complex_I_Subunit_2"/>
</dbReference>
<keyword evidence="15 17" id="KW-0472">Membrane</keyword>
<feature type="transmembrane region" description="Helical" evidence="17">
    <location>
        <begin position="29"/>
        <end position="49"/>
    </location>
</feature>
<keyword evidence="9 17" id="KW-1278">Translocase</keyword>
<evidence type="ECO:0000256" key="14">
    <source>
        <dbReference type="ARBA" id="ARBA00023128"/>
    </source>
</evidence>
<evidence type="ECO:0000256" key="6">
    <source>
        <dbReference type="ARBA" id="ARBA00022660"/>
    </source>
</evidence>
<dbReference type="GO" id="GO:0006120">
    <property type="term" value="P:mitochondrial electron transport, NADH to ubiquinone"/>
    <property type="evidence" value="ECO:0007669"/>
    <property type="project" value="InterPro"/>
</dbReference>
<feature type="transmembrane region" description="Helical" evidence="17">
    <location>
        <begin position="206"/>
        <end position="227"/>
    </location>
</feature>
<evidence type="ECO:0000259" key="18">
    <source>
        <dbReference type="Pfam" id="PF00361"/>
    </source>
</evidence>
<dbReference type="PANTHER" id="PTHR46552:SF1">
    <property type="entry name" value="NADH-UBIQUINONE OXIDOREDUCTASE CHAIN 2"/>
    <property type="match status" value="1"/>
</dbReference>
<evidence type="ECO:0000256" key="5">
    <source>
        <dbReference type="ARBA" id="ARBA00022448"/>
    </source>
</evidence>
<comment type="similarity">
    <text evidence="2 17">Belongs to the complex I subunit 2 family.</text>
</comment>
<protein>
    <recommendedName>
        <fullName evidence="4 17">NADH-ubiquinone oxidoreductase chain 2</fullName>
        <ecNumber evidence="3 17">7.1.1.2</ecNumber>
    </recommendedName>
</protein>
<dbReference type="InterPro" id="IPR001750">
    <property type="entry name" value="ND/Mrp_TM"/>
</dbReference>
<dbReference type="GO" id="GO:0008137">
    <property type="term" value="F:NADH dehydrogenase (ubiquinone) activity"/>
    <property type="evidence" value="ECO:0007669"/>
    <property type="project" value="UniProtKB-EC"/>
</dbReference>
<keyword evidence="11 17" id="KW-1133">Transmembrane helix</keyword>
<keyword evidence="14 17" id="KW-0496">Mitochondrion</keyword>
<keyword evidence="12 17" id="KW-0520">NAD</keyword>
<evidence type="ECO:0000256" key="4">
    <source>
        <dbReference type="ARBA" id="ARBA00021008"/>
    </source>
</evidence>
<evidence type="ECO:0000256" key="8">
    <source>
        <dbReference type="ARBA" id="ARBA00022792"/>
    </source>
</evidence>
<evidence type="ECO:0000256" key="10">
    <source>
        <dbReference type="ARBA" id="ARBA00022982"/>
    </source>
</evidence>
<comment type="function">
    <text evidence="17">Core subunit of the mitochondrial membrane respiratory chain NADH dehydrogenase (Complex I) which catalyzes electron transfer from NADH through the respiratory chain, using ubiquinone as an electron acceptor. Essential for the catalytic activity and assembly of complex I.</text>
</comment>
<evidence type="ECO:0000313" key="19">
    <source>
        <dbReference type="EMBL" id="QKJ80231.1"/>
    </source>
</evidence>
<feature type="transmembrane region" description="Helical" evidence="17">
    <location>
        <begin position="239"/>
        <end position="258"/>
    </location>
</feature>
<dbReference type="EMBL" id="MT302207">
    <property type="protein sequence ID" value="QKJ80231.1"/>
    <property type="molecule type" value="Genomic_DNA"/>
</dbReference>
<proteinExistence type="inferred from homology"/>
<evidence type="ECO:0000256" key="12">
    <source>
        <dbReference type="ARBA" id="ARBA00023027"/>
    </source>
</evidence>
<keyword evidence="13 17" id="KW-0830">Ubiquinone</keyword>
<dbReference type="AlphaFoldDB" id="A0A6M8U1K9"/>
<name>A0A6M8U1K9_9BILA</name>
<feature type="transmembrane region" description="Helical" evidence="17">
    <location>
        <begin position="316"/>
        <end position="342"/>
    </location>
</feature>